<dbReference type="Pfam" id="PF11860">
    <property type="entry name" value="Muramidase"/>
    <property type="match status" value="1"/>
</dbReference>
<dbReference type="SUPFAM" id="SSF47090">
    <property type="entry name" value="PGBD-like"/>
    <property type="match status" value="1"/>
</dbReference>
<dbReference type="InterPro" id="IPR036366">
    <property type="entry name" value="PGBDSf"/>
</dbReference>
<evidence type="ECO:0000313" key="4">
    <source>
        <dbReference type="Proteomes" id="UP000243426"/>
    </source>
</evidence>
<gene>
    <name evidence="3" type="ORF">SAMN05216198_2090</name>
</gene>
<dbReference type="OrthoDB" id="1523598at2"/>
<proteinExistence type="predicted"/>
<protein>
    <submittedName>
        <fullName evidence="3">Peptidoglycan-binding (PGRP) domain of peptidoglycan hydrolases-containing protein</fullName>
    </submittedName>
</protein>
<dbReference type="InterPro" id="IPR036365">
    <property type="entry name" value="PGBD-like_sf"/>
</dbReference>
<dbReference type="GO" id="GO:0016787">
    <property type="term" value="F:hydrolase activity"/>
    <property type="evidence" value="ECO:0007669"/>
    <property type="project" value="UniProtKB-KW"/>
</dbReference>
<accession>A0A1H1SQS3</accession>
<organism evidence="3 4">
    <name type="scientific">Halopseudomonas litoralis</name>
    <dbReference type="NCBI Taxonomy" id="797277"/>
    <lineage>
        <taxon>Bacteria</taxon>
        <taxon>Pseudomonadati</taxon>
        <taxon>Pseudomonadota</taxon>
        <taxon>Gammaproteobacteria</taxon>
        <taxon>Pseudomonadales</taxon>
        <taxon>Pseudomonadaceae</taxon>
        <taxon>Halopseudomonas</taxon>
    </lineage>
</organism>
<dbReference type="EMBL" id="LT629748">
    <property type="protein sequence ID" value="SDS50086.1"/>
    <property type="molecule type" value="Genomic_DNA"/>
</dbReference>
<dbReference type="InterPro" id="IPR024408">
    <property type="entry name" value="Muramidase"/>
</dbReference>
<dbReference type="RefSeq" id="WP_090273245.1">
    <property type="nucleotide sequence ID" value="NZ_LT629748.1"/>
</dbReference>
<dbReference type="STRING" id="797277.SAMN05216198_2090"/>
<dbReference type="InterPro" id="IPR002477">
    <property type="entry name" value="Peptidoglycan-bd-like"/>
</dbReference>
<feature type="domain" description="N-acetylmuramidase" evidence="2">
    <location>
        <begin position="89"/>
        <end position="266"/>
    </location>
</feature>
<keyword evidence="3" id="KW-0378">Hydrolase</keyword>
<evidence type="ECO:0000259" key="1">
    <source>
        <dbReference type="Pfam" id="PF01471"/>
    </source>
</evidence>
<sequence>MTSTLRLGDKGHAVRDLQAGLKRAGASLYVDGDFGEKTEAAVMAFQLRAGLVVDGLAGTKTFQALAGSDCSALLKEADLVRAADRLGADLAAVKAVNEVESRGEGFFAPGKPAILFERHIMRRRLLLDEGEEDLKGRVASLEQAHPGLINKRPGGYAGGLAEYPRLARAKMIDTPCAIESASWGLFQIMGFHWKNLGYDSAPDFEAAMQASEANHLDAFVRFIEADPALHKALKAHKWTAFARIYNGPAYARNLYDVKLQRAYARHAEHLQAAA</sequence>
<evidence type="ECO:0000259" key="2">
    <source>
        <dbReference type="Pfam" id="PF11860"/>
    </source>
</evidence>
<dbReference type="Gene3D" id="1.10.101.10">
    <property type="entry name" value="PGBD-like superfamily/PGBD"/>
    <property type="match status" value="1"/>
</dbReference>
<dbReference type="Proteomes" id="UP000243426">
    <property type="component" value="Chromosome I"/>
</dbReference>
<reference evidence="4" key="1">
    <citation type="submission" date="2016-10" db="EMBL/GenBank/DDBJ databases">
        <authorList>
            <person name="Varghese N."/>
            <person name="Submissions S."/>
        </authorList>
    </citation>
    <scope>NUCLEOTIDE SEQUENCE [LARGE SCALE GENOMIC DNA]</scope>
    <source>
        <strain evidence="4">2SM5</strain>
    </source>
</reference>
<name>A0A1H1SQS3_9GAMM</name>
<feature type="domain" description="Peptidoglycan binding-like" evidence="1">
    <location>
        <begin position="11"/>
        <end position="65"/>
    </location>
</feature>
<evidence type="ECO:0000313" key="3">
    <source>
        <dbReference type="EMBL" id="SDS50086.1"/>
    </source>
</evidence>
<dbReference type="AlphaFoldDB" id="A0A1H1SQS3"/>
<dbReference type="Pfam" id="PF01471">
    <property type="entry name" value="PG_binding_1"/>
    <property type="match status" value="1"/>
</dbReference>
<keyword evidence="4" id="KW-1185">Reference proteome</keyword>